<reference evidence="1 2" key="1">
    <citation type="journal article" date="2021" name="Elife">
        <title>Chloroplast acquisition without the gene transfer in kleptoplastic sea slugs, Plakobranchus ocellatus.</title>
        <authorList>
            <person name="Maeda T."/>
            <person name="Takahashi S."/>
            <person name="Yoshida T."/>
            <person name="Shimamura S."/>
            <person name="Takaki Y."/>
            <person name="Nagai Y."/>
            <person name="Toyoda A."/>
            <person name="Suzuki Y."/>
            <person name="Arimoto A."/>
            <person name="Ishii H."/>
            <person name="Satoh N."/>
            <person name="Nishiyama T."/>
            <person name="Hasebe M."/>
            <person name="Maruyama T."/>
            <person name="Minagawa J."/>
            <person name="Obokata J."/>
            <person name="Shigenobu S."/>
        </authorList>
    </citation>
    <scope>NUCLEOTIDE SEQUENCE [LARGE SCALE GENOMIC DNA]</scope>
</reference>
<keyword evidence="2" id="KW-1185">Reference proteome</keyword>
<comment type="caution">
    <text evidence="1">The sequence shown here is derived from an EMBL/GenBank/DDBJ whole genome shotgun (WGS) entry which is preliminary data.</text>
</comment>
<sequence length="95" mass="10352">MLGRKTPISALRDASGFRADRQGLAAAMFGLRNSSFLMTLEPEAISTLEPRNSITSSAVSSTAMAVRSRQRWETDSAAGNNKVEFHFPTAIKFTD</sequence>
<gene>
    <name evidence="1" type="ORF">PoB_005014700</name>
</gene>
<organism evidence="1 2">
    <name type="scientific">Plakobranchus ocellatus</name>
    <dbReference type="NCBI Taxonomy" id="259542"/>
    <lineage>
        <taxon>Eukaryota</taxon>
        <taxon>Metazoa</taxon>
        <taxon>Spiralia</taxon>
        <taxon>Lophotrochozoa</taxon>
        <taxon>Mollusca</taxon>
        <taxon>Gastropoda</taxon>
        <taxon>Heterobranchia</taxon>
        <taxon>Euthyneura</taxon>
        <taxon>Panpulmonata</taxon>
        <taxon>Sacoglossa</taxon>
        <taxon>Placobranchoidea</taxon>
        <taxon>Plakobranchidae</taxon>
        <taxon>Plakobranchus</taxon>
    </lineage>
</organism>
<evidence type="ECO:0000313" key="1">
    <source>
        <dbReference type="EMBL" id="GFO23642.1"/>
    </source>
</evidence>
<dbReference type="EMBL" id="BLXT01005511">
    <property type="protein sequence ID" value="GFO23642.1"/>
    <property type="molecule type" value="Genomic_DNA"/>
</dbReference>
<dbReference type="AlphaFoldDB" id="A0AAV4BX40"/>
<dbReference type="Proteomes" id="UP000735302">
    <property type="component" value="Unassembled WGS sequence"/>
</dbReference>
<protein>
    <submittedName>
        <fullName evidence="1">Uncharacterized protein</fullName>
    </submittedName>
</protein>
<name>A0AAV4BX40_9GAST</name>
<accession>A0AAV4BX40</accession>
<evidence type="ECO:0000313" key="2">
    <source>
        <dbReference type="Proteomes" id="UP000735302"/>
    </source>
</evidence>
<proteinExistence type="predicted"/>